<name>F2Z8S9_STRRO</name>
<dbReference type="SMART" id="SM00470">
    <property type="entry name" value="ParB"/>
    <property type="match status" value="1"/>
</dbReference>
<dbReference type="Gene3D" id="3.90.1530.30">
    <property type="match status" value="1"/>
</dbReference>
<reference evidence="5" key="1">
    <citation type="journal article" date="1994" name="J. Antibiot.">
        <title>Isolation and characterization of linear plasmids from lankacidin-producing Streptomyces species.</title>
        <authorList>
            <person name="Kinashi H."/>
            <person name="Mori E."/>
            <person name="Hatani A."/>
            <person name="Nimi O."/>
        </authorList>
    </citation>
    <scope>NUCLEOTIDE SEQUENCE</scope>
    <source>
        <strain evidence="5">7434AN4</strain>
        <plasmid evidence="5">pSLA2-M</plasmid>
    </source>
</reference>
<evidence type="ECO:0000256" key="2">
    <source>
        <dbReference type="ARBA" id="ARBA00022829"/>
    </source>
</evidence>
<dbReference type="SUPFAM" id="SSF110849">
    <property type="entry name" value="ParB/Sulfiredoxin"/>
    <property type="match status" value="1"/>
</dbReference>
<gene>
    <name evidence="5" type="primary">pSLA2-M.65</name>
</gene>
<dbReference type="EMBL" id="AB597522">
    <property type="protein sequence ID" value="BAK19859.1"/>
    <property type="molecule type" value="Genomic_DNA"/>
</dbReference>
<dbReference type="InterPro" id="IPR003115">
    <property type="entry name" value="ParB_N"/>
</dbReference>
<feature type="compositionally biased region" description="Polar residues" evidence="3">
    <location>
        <begin position="294"/>
        <end position="305"/>
    </location>
</feature>
<reference evidence="5" key="2">
    <citation type="journal article" date="2011" name="Biosci. Biotechnol. Biochem.">
        <title>pSLA2-M of Streptomyces rochei is a composite linear plasmid characterized by self-defense genes and homology with pSLA2-L.</title>
        <authorList>
            <person name="Yang Y."/>
            <person name="Kurokawa T."/>
            <person name="Takahama Y."/>
            <person name="Nindita Y."/>
            <person name="Mochizuki S."/>
            <person name="Arakawa K."/>
            <person name="Endo S."/>
            <person name="Kinashi H."/>
        </authorList>
    </citation>
    <scope>NUCLEOTIDE SEQUENCE</scope>
    <source>
        <strain evidence="5">7434AN4</strain>
        <plasmid evidence="5">pSLA2-M</plasmid>
    </source>
</reference>
<dbReference type="PANTHER" id="PTHR33375">
    <property type="entry name" value="CHROMOSOME-PARTITIONING PROTEIN PARB-RELATED"/>
    <property type="match status" value="1"/>
</dbReference>
<dbReference type="Pfam" id="PF17762">
    <property type="entry name" value="HTH_ParB"/>
    <property type="match status" value="1"/>
</dbReference>
<dbReference type="InterPro" id="IPR004437">
    <property type="entry name" value="ParB/RepB/Spo0J"/>
</dbReference>
<dbReference type="InterPro" id="IPR036086">
    <property type="entry name" value="ParB/Sulfiredoxin_sf"/>
</dbReference>
<dbReference type="GO" id="GO:0007059">
    <property type="term" value="P:chromosome segregation"/>
    <property type="evidence" value="ECO:0007669"/>
    <property type="project" value="UniProtKB-KW"/>
</dbReference>
<evidence type="ECO:0000256" key="1">
    <source>
        <dbReference type="ARBA" id="ARBA00006295"/>
    </source>
</evidence>
<dbReference type="InterPro" id="IPR050336">
    <property type="entry name" value="Chromosome_partition/occlusion"/>
</dbReference>
<dbReference type="Pfam" id="PF02195">
    <property type="entry name" value="ParB_N"/>
    <property type="match status" value="1"/>
</dbReference>
<keyword evidence="5" id="KW-0614">Plasmid</keyword>
<protein>
    <submittedName>
        <fullName evidence="5">Putative plasmid partitioning protein ParB</fullName>
    </submittedName>
</protein>
<evidence type="ECO:0000256" key="3">
    <source>
        <dbReference type="SAM" id="MobiDB-lite"/>
    </source>
</evidence>
<dbReference type="GO" id="GO:0005694">
    <property type="term" value="C:chromosome"/>
    <property type="evidence" value="ECO:0007669"/>
    <property type="project" value="TreeGrafter"/>
</dbReference>
<dbReference type="PANTHER" id="PTHR33375:SF1">
    <property type="entry name" value="CHROMOSOME-PARTITIONING PROTEIN PARB-RELATED"/>
    <property type="match status" value="1"/>
</dbReference>
<dbReference type="Gene3D" id="1.10.10.2830">
    <property type="match status" value="1"/>
</dbReference>
<comment type="similarity">
    <text evidence="1">Belongs to the ParB family.</text>
</comment>
<feature type="region of interest" description="Disordered" evidence="3">
    <location>
        <begin position="215"/>
        <end position="311"/>
    </location>
</feature>
<proteinExistence type="inferred from homology"/>
<dbReference type="AlphaFoldDB" id="F2Z8S9"/>
<evidence type="ECO:0000313" key="5">
    <source>
        <dbReference type="EMBL" id="BAK19859.1"/>
    </source>
</evidence>
<dbReference type="InterPro" id="IPR041468">
    <property type="entry name" value="HTH_ParB/Spo0J"/>
</dbReference>
<geneLocation type="plasmid" evidence="5">
    <name>pSLA2-M</name>
</geneLocation>
<sequence length="354" mass="38996">MAGKRVSLASLAGSKVEAVPGASRPELIHVHPNLVAPTPLNPRRAFDETELVELGEDMRNGQLQPCVAVNKTAYLKLYPEHADQLPDTCRYVMAAGERRWRAARQVGLSNIDLMLRHDLTETRVRFLAAVLSENVQRANFNPIEEADGLRAMLELHDGNQAAAARAMGKSKAWFNQRIGLLRLSDEMVQLVLQGELTAFRDMRRYAAMPPDQQYAAWKADQDQPRPSKPTPGSDAGERSEPSEAYTAVYTPNALASAPSPDTQPATDNPPVPGERTQLAPVSVEPDTRRDTAPPKQSTTVPSQPAESGRQPVMFPYHDAVFAAQLLSRKMPPDQLDLLTELLTEQRSRKAAKTV</sequence>
<organism evidence="5">
    <name type="scientific">Streptomyces rochei</name>
    <name type="common">Streptomyces parvullus</name>
    <dbReference type="NCBI Taxonomy" id="1928"/>
    <lineage>
        <taxon>Bacteria</taxon>
        <taxon>Bacillati</taxon>
        <taxon>Actinomycetota</taxon>
        <taxon>Actinomycetes</taxon>
        <taxon>Kitasatosporales</taxon>
        <taxon>Streptomycetaceae</taxon>
        <taxon>Streptomyces</taxon>
        <taxon>Streptomyces rochei group</taxon>
    </lineage>
</organism>
<feature type="domain" description="ParB-like N-terminal" evidence="4">
    <location>
        <begin position="28"/>
        <end position="135"/>
    </location>
</feature>
<keyword evidence="2" id="KW-0159">Chromosome partition</keyword>
<dbReference type="GO" id="GO:0003677">
    <property type="term" value="F:DNA binding"/>
    <property type="evidence" value="ECO:0007669"/>
    <property type="project" value="InterPro"/>
</dbReference>
<evidence type="ECO:0000259" key="4">
    <source>
        <dbReference type="SMART" id="SM00470"/>
    </source>
</evidence>
<accession>F2Z8S9</accession>
<dbReference type="GO" id="GO:0045881">
    <property type="term" value="P:positive regulation of sporulation resulting in formation of a cellular spore"/>
    <property type="evidence" value="ECO:0007669"/>
    <property type="project" value="TreeGrafter"/>
</dbReference>
<dbReference type="SUPFAM" id="SSF109709">
    <property type="entry name" value="KorB DNA-binding domain-like"/>
    <property type="match status" value="1"/>
</dbReference>
<dbReference type="NCBIfam" id="TIGR00180">
    <property type="entry name" value="parB_part"/>
    <property type="match status" value="1"/>
</dbReference>